<organism evidence="1 2">
    <name type="scientific">Violaceomyces palustris</name>
    <dbReference type="NCBI Taxonomy" id="1673888"/>
    <lineage>
        <taxon>Eukaryota</taxon>
        <taxon>Fungi</taxon>
        <taxon>Dikarya</taxon>
        <taxon>Basidiomycota</taxon>
        <taxon>Ustilaginomycotina</taxon>
        <taxon>Ustilaginomycetes</taxon>
        <taxon>Violaceomycetales</taxon>
        <taxon>Violaceomycetaceae</taxon>
        <taxon>Violaceomyces</taxon>
    </lineage>
</organism>
<proteinExistence type="predicted"/>
<name>A0ACD0NNV1_9BASI</name>
<evidence type="ECO:0000313" key="1">
    <source>
        <dbReference type="EMBL" id="PWN47430.1"/>
    </source>
</evidence>
<accession>A0ACD0NNV1</accession>
<gene>
    <name evidence="1" type="ORF">IE53DRAFT_364683</name>
</gene>
<reference evidence="1 2" key="1">
    <citation type="journal article" date="2018" name="Mol. Biol. Evol.">
        <title>Broad Genomic Sampling Reveals a Smut Pathogenic Ancestry of the Fungal Clade Ustilaginomycotina.</title>
        <authorList>
            <person name="Kijpornyongpan T."/>
            <person name="Mondo S.J."/>
            <person name="Barry K."/>
            <person name="Sandor L."/>
            <person name="Lee J."/>
            <person name="Lipzen A."/>
            <person name="Pangilinan J."/>
            <person name="LaButti K."/>
            <person name="Hainaut M."/>
            <person name="Henrissat B."/>
            <person name="Grigoriev I.V."/>
            <person name="Spatafora J.W."/>
            <person name="Aime M.C."/>
        </authorList>
    </citation>
    <scope>NUCLEOTIDE SEQUENCE [LARGE SCALE GENOMIC DNA]</scope>
    <source>
        <strain evidence="1 2">SA 807</strain>
    </source>
</reference>
<dbReference type="EMBL" id="KZ820436">
    <property type="protein sequence ID" value="PWN47430.1"/>
    <property type="molecule type" value="Genomic_DNA"/>
</dbReference>
<protein>
    <submittedName>
        <fullName evidence="1">Uncharacterized protein</fullName>
    </submittedName>
</protein>
<keyword evidence="2" id="KW-1185">Reference proteome</keyword>
<sequence length="179" mass="19452">MTTLSSSNRQDPDPQSPPPSSSDPNDFQSLAERSSSTALSNFPRHQTLDAHPDSDGEENASEILSQTWNRHGTHSGHHTLPSRNDGGYRHLHIDWPNLSIKKTLTIGPSCLDASPPIYDRPSSDVERENAASCCLKTKGSPINAVVYVKKGHRDSGDKMLGKPILVSAKTLMGSIKLCI</sequence>
<evidence type="ECO:0000313" key="2">
    <source>
        <dbReference type="Proteomes" id="UP000245626"/>
    </source>
</evidence>
<dbReference type="Proteomes" id="UP000245626">
    <property type="component" value="Unassembled WGS sequence"/>
</dbReference>
<feature type="non-terminal residue" evidence="1">
    <location>
        <position position="179"/>
    </location>
</feature>